<comment type="similarity">
    <text evidence="1">Belongs to the GILT family.</text>
</comment>
<protein>
    <recommendedName>
        <fullName evidence="5">Lysosomal thiol reductase IP30</fullName>
    </recommendedName>
</protein>
<name>A0A8R2G8H0_BOMMO</name>
<dbReference type="Proteomes" id="UP000005204">
    <property type="component" value="Unassembled WGS sequence"/>
</dbReference>
<dbReference type="AlphaFoldDB" id="A0A8R2G8H0"/>
<evidence type="ECO:0008006" key="5">
    <source>
        <dbReference type="Google" id="ProtNLM"/>
    </source>
</evidence>
<keyword evidence="2" id="KW-0325">Glycoprotein</keyword>
<proteinExistence type="inferred from homology"/>
<organism evidence="3 4">
    <name type="scientific">Bombyx mori</name>
    <name type="common">Silk moth</name>
    <dbReference type="NCBI Taxonomy" id="7091"/>
    <lineage>
        <taxon>Eukaryota</taxon>
        <taxon>Metazoa</taxon>
        <taxon>Ecdysozoa</taxon>
        <taxon>Arthropoda</taxon>
        <taxon>Hexapoda</taxon>
        <taxon>Insecta</taxon>
        <taxon>Pterygota</taxon>
        <taxon>Neoptera</taxon>
        <taxon>Endopterygota</taxon>
        <taxon>Lepidoptera</taxon>
        <taxon>Glossata</taxon>
        <taxon>Ditrysia</taxon>
        <taxon>Bombycoidea</taxon>
        <taxon>Bombycidae</taxon>
        <taxon>Bombycinae</taxon>
        <taxon>Bombyx</taxon>
    </lineage>
</organism>
<dbReference type="EnsemblMetazoa" id="XM_012690484.3">
    <property type="protein sequence ID" value="XP_012545938.1"/>
    <property type="gene ID" value="LOC692888"/>
</dbReference>
<evidence type="ECO:0000256" key="2">
    <source>
        <dbReference type="ARBA" id="ARBA00023180"/>
    </source>
</evidence>
<dbReference type="GO" id="GO:0016671">
    <property type="term" value="F:oxidoreductase activity, acting on a sulfur group of donors, disulfide as acceptor"/>
    <property type="evidence" value="ECO:0007669"/>
    <property type="project" value="InterPro"/>
</dbReference>
<evidence type="ECO:0000313" key="4">
    <source>
        <dbReference type="Proteomes" id="UP000005204"/>
    </source>
</evidence>
<accession>A0A8R2G8H0</accession>
<dbReference type="Pfam" id="PF03227">
    <property type="entry name" value="GILT"/>
    <property type="match status" value="1"/>
</dbReference>
<dbReference type="PANTHER" id="PTHR13234">
    <property type="entry name" value="GAMMA-INTERFERON INDUCIBLE LYSOSOMAL THIOL REDUCTASE GILT"/>
    <property type="match status" value="1"/>
</dbReference>
<dbReference type="InterPro" id="IPR004911">
    <property type="entry name" value="Interferon-induced_GILT"/>
</dbReference>
<dbReference type="PANTHER" id="PTHR13234:SF69">
    <property type="entry name" value="GILT-LIKE PROTEIN 1"/>
    <property type="match status" value="1"/>
</dbReference>
<evidence type="ECO:0000256" key="1">
    <source>
        <dbReference type="ARBA" id="ARBA00005679"/>
    </source>
</evidence>
<dbReference type="OrthoDB" id="958254at2759"/>
<evidence type="ECO:0000313" key="3">
    <source>
        <dbReference type="EnsemblMetazoa" id="XP_012545938.1"/>
    </source>
</evidence>
<sequence>MKNYCLLCINYLKKNKMKTLRLVCFLMLLCYVVAKKKTEDHKVKIAVYYESLCPDSKKFITTQLAPVWRDFRGLVKVKMVPYGKSTHDKVDGKWSFICHHGADECYGNKVQACVLKDRNLQDTEKMEIVICLMNQTSPDKSLDTSPGQQASLLSIISLPTPHQCLTQVDKMSESDKLKRCASSEQGDNLLASYGDKTDAVMRPLAFVPTVIINEKYDKDVETQAFENLKAVVCRVATPQPSICS</sequence>
<reference evidence="3" key="2">
    <citation type="submission" date="2022-06" db="UniProtKB">
        <authorList>
            <consortium name="EnsemblMetazoa"/>
        </authorList>
    </citation>
    <scope>IDENTIFICATION</scope>
    <source>
        <strain evidence="3">p50T (Dazao)</strain>
    </source>
</reference>
<gene>
    <name evidence="3" type="primary">692888</name>
</gene>
<dbReference type="Gene3D" id="3.40.30.10">
    <property type="entry name" value="Glutaredoxin"/>
    <property type="match status" value="1"/>
</dbReference>
<keyword evidence="4" id="KW-1185">Reference proteome</keyword>
<reference evidence="4" key="1">
    <citation type="journal article" date="2008" name="Insect Biochem. Mol. Biol.">
        <title>The genome of a lepidopteran model insect, the silkworm Bombyx mori.</title>
        <authorList>
            <consortium name="International Silkworm Genome Consortium"/>
        </authorList>
    </citation>
    <scope>NUCLEOTIDE SEQUENCE [LARGE SCALE GENOMIC DNA]</scope>
    <source>
        <strain evidence="4">p50T</strain>
    </source>
</reference>